<evidence type="ECO:0000313" key="2">
    <source>
        <dbReference type="EMBL" id="GGX85370.1"/>
    </source>
</evidence>
<evidence type="ECO:0000313" key="3">
    <source>
        <dbReference type="Proteomes" id="UP000659223"/>
    </source>
</evidence>
<feature type="transmembrane region" description="Helical" evidence="1">
    <location>
        <begin position="145"/>
        <end position="164"/>
    </location>
</feature>
<sequence length="354" mass="35122">MDERSLRRVLPVPPVLPALPFFSVVSVFSVMQMTPVMFCLCRSSLALACDEVPHPKGPFRTAGGGAAYSRTMLLGMLCALGSAVCFGTASVLQAVAARASAPGSGSGVDPVLLLRVLRQWRYLAGLALDAAGFALELVALRTLPIYAVGAALAASLAVTAVVASRVLRVRLSGIEWAAVSVVCGGLAMLGLASGAEGDGTGSTALRAGTLVVAAGVLALGAAAGRLPGRARAAALGLGAGFGFGVVEVTVRLIDDLSPGALLRNPAAYALLLGGGAAFLLLTSALQRGSVTAATAGMVIGETLGPALVGIVWLGDRTRPGLTPLAAAGFALAVAGALALARFGEGGAEGPAETA</sequence>
<feature type="transmembrane region" description="Helical" evidence="1">
    <location>
        <begin position="233"/>
        <end position="253"/>
    </location>
</feature>
<gene>
    <name evidence="2" type="ORF">GCM10010324_33930</name>
</gene>
<organism evidence="2 3">
    <name type="scientific">Streptomyces hiroshimensis</name>
    <dbReference type="NCBI Taxonomy" id="66424"/>
    <lineage>
        <taxon>Bacteria</taxon>
        <taxon>Bacillati</taxon>
        <taxon>Actinomycetota</taxon>
        <taxon>Actinomycetes</taxon>
        <taxon>Kitasatosporales</taxon>
        <taxon>Streptomycetaceae</taxon>
        <taxon>Streptomyces</taxon>
    </lineage>
</organism>
<feature type="transmembrane region" description="Helical" evidence="1">
    <location>
        <begin position="320"/>
        <end position="340"/>
    </location>
</feature>
<keyword evidence="1" id="KW-1133">Transmembrane helix</keyword>
<feature type="transmembrane region" description="Helical" evidence="1">
    <location>
        <begin position="176"/>
        <end position="195"/>
    </location>
</feature>
<dbReference type="EMBL" id="BMUT01000006">
    <property type="protein sequence ID" value="GGX85370.1"/>
    <property type="molecule type" value="Genomic_DNA"/>
</dbReference>
<proteinExistence type="predicted"/>
<accession>A0ABQ2YIE4</accession>
<keyword evidence="3" id="KW-1185">Reference proteome</keyword>
<feature type="transmembrane region" description="Helical" evidence="1">
    <location>
        <begin position="72"/>
        <end position="99"/>
    </location>
</feature>
<keyword evidence="1" id="KW-0812">Transmembrane</keyword>
<evidence type="ECO:0000256" key="1">
    <source>
        <dbReference type="SAM" id="Phobius"/>
    </source>
</evidence>
<name>A0ABQ2YIE4_9ACTN</name>
<feature type="transmembrane region" description="Helical" evidence="1">
    <location>
        <begin position="265"/>
        <end position="285"/>
    </location>
</feature>
<comment type="caution">
    <text evidence="2">The sequence shown here is derived from an EMBL/GenBank/DDBJ whole genome shotgun (WGS) entry which is preliminary data.</text>
</comment>
<keyword evidence="1" id="KW-0472">Membrane</keyword>
<feature type="transmembrane region" description="Helical" evidence="1">
    <location>
        <begin position="292"/>
        <end position="314"/>
    </location>
</feature>
<dbReference type="PANTHER" id="PTHR40761:SF1">
    <property type="entry name" value="CONSERVED INTEGRAL MEMBRANE ALANINE VALINE AND LEUCINE RICH PROTEIN-RELATED"/>
    <property type="match status" value="1"/>
</dbReference>
<protein>
    <submittedName>
        <fullName evidence="2">Membrane protein</fullName>
    </submittedName>
</protein>
<dbReference type="PANTHER" id="PTHR40761">
    <property type="entry name" value="CONSERVED INTEGRAL MEMBRANE ALANINE VALINE AND LEUCINE RICH PROTEIN-RELATED"/>
    <property type="match status" value="1"/>
</dbReference>
<feature type="transmembrane region" description="Helical" evidence="1">
    <location>
        <begin position="207"/>
        <end position="226"/>
    </location>
</feature>
<dbReference type="Proteomes" id="UP000659223">
    <property type="component" value="Unassembled WGS sequence"/>
</dbReference>
<reference evidence="3" key="1">
    <citation type="journal article" date="2019" name="Int. J. Syst. Evol. Microbiol.">
        <title>The Global Catalogue of Microorganisms (GCM) 10K type strain sequencing project: providing services to taxonomists for standard genome sequencing and annotation.</title>
        <authorList>
            <consortium name="The Broad Institute Genomics Platform"/>
            <consortium name="The Broad Institute Genome Sequencing Center for Infectious Disease"/>
            <person name="Wu L."/>
            <person name="Ma J."/>
        </authorList>
    </citation>
    <scope>NUCLEOTIDE SEQUENCE [LARGE SCALE GENOMIC DNA]</scope>
    <source>
        <strain evidence="3">JCM 4586</strain>
    </source>
</reference>